<comment type="similarity">
    <text evidence="3 13">Belongs to the FAD-dependent oxidoreductase 2 family. NadB subfamily.</text>
</comment>
<dbReference type="PANTHER" id="PTHR42716:SF2">
    <property type="entry name" value="L-ASPARTATE OXIDASE, CHLOROPLASTIC"/>
    <property type="match status" value="1"/>
</dbReference>
<evidence type="ECO:0000256" key="5">
    <source>
        <dbReference type="ARBA" id="ARBA00021901"/>
    </source>
</evidence>
<evidence type="ECO:0000313" key="17">
    <source>
        <dbReference type="EMBL" id="CAA0100386.1"/>
    </source>
</evidence>
<dbReference type="GO" id="GO:0034628">
    <property type="term" value="P:'de novo' NAD+ biosynthetic process from L-aspartate"/>
    <property type="evidence" value="ECO:0007669"/>
    <property type="project" value="TreeGrafter"/>
</dbReference>
<evidence type="ECO:0000259" key="16">
    <source>
        <dbReference type="Pfam" id="PF02910"/>
    </source>
</evidence>
<dbReference type="InterPro" id="IPR027477">
    <property type="entry name" value="Succ_DH/fumarate_Rdtase_cat_sf"/>
</dbReference>
<evidence type="ECO:0000256" key="13">
    <source>
        <dbReference type="RuleBase" id="RU362049"/>
    </source>
</evidence>
<keyword evidence="9 13" id="KW-0560">Oxidoreductase</keyword>
<dbReference type="EMBL" id="CACSII010000008">
    <property type="protein sequence ID" value="CAA0100386.1"/>
    <property type="molecule type" value="Genomic_DNA"/>
</dbReference>
<dbReference type="Pfam" id="PF02910">
    <property type="entry name" value="Succ_DH_flav_C"/>
    <property type="match status" value="1"/>
</dbReference>
<evidence type="ECO:0000256" key="10">
    <source>
        <dbReference type="ARBA" id="ARBA00048305"/>
    </source>
</evidence>
<dbReference type="InterPro" id="IPR036188">
    <property type="entry name" value="FAD/NAD-bd_sf"/>
</dbReference>
<dbReference type="Proteomes" id="UP000434580">
    <property type="component" value="Unassembled WGS sequence"/>
</dbReference>
<dbReference type="EC" id="1.4.3.16" evidence="4 11"/>
<dbReference type="SUPFAM" id="SSF51905">
    <property type="entry name" value="FAD/NAD(P)-binding domain"/>
    <property type="match status" value="1"/>
</dbReference>
<gene>
    <name evidence="17" type="primary">nadB</name>
    <name evidence="17" type="ORF">DPBNPPHM_03788</name>
</gene>
<feature type="active site" description="Proton acceptor" evidence="12">
    <location>
        <position position="298"/>
    </location>
</feature>
<evidence type="ECO:0000256" key="3">
    <source>
        <dbReference type="ARBA" id="ARBA00008562"/>
    </source>
</evidence>
<evidence type="ECO:0000256" key="12">
    <source>
        <dbReference type="PIRSR" id="PIRSR000171-1"/>
    </source>
</evidence>
<evidence type="ECO:0000256" key="4">
    <source>
        <dbReference type="ARBA" id="ARBA00012173"/>
    </source>
</evidence>
<accession>A0A5S9P9K1</accession>
<dbReference type="InterPro" id="IPR037099">
    <property type="entry name" value="Fum_R/Succ_DH_flav-like_C_sf"/>
</dbReference>
<reference evidence="17 18" key="1">
    <citation type="submission" date="2019-11" db="EMBL/GenBank/DDBJ databases">
        <authorList>
            <person name="Holert J."/>
        </authorList>
    </citation>
    <scope>NUCLEOTIDE SEQUENCE [LARGE SCALE GENOMIC DNA]</scope>
    <source>
        <strain evidence="17">BC5_2</strain>
    </source>
</reference>
<comment type="subcellular location">
    <subcellularLocation>
        <location evidence="13">Cytoplasm</location>
    </subcellularLocation>
</comment>
<dbReference type="SUPFAM" id="SSF46977">
    <property type="entry name" value="Succinate dehydrogenase/fumarate reductase flavoprotein C-terminal domain"/>
    <property type="match status" value="1"/>
</dbReference>
<comment type="pathway">
    <text evidence="2 13">Cofactor biosynthesis; NAD(+) biosynthesis; iminoaspartate from L-aspartate (oxidase route): step 1/1.</text>
</comment>
<dbReference type="AlphaFoldDB" id="A0A5S9P9K1"/>
<dbReference type="SUPFAM" id="SSF56425">
    <property type="entry name" value="Succinate dehydrogenase/fumarate reductase flavoprotein, catalytic domain"/>
    <property type="match status" value="1"/>
</dbReference>
<dbReference type="Pfam" id="PF00890">
    <property type="entry name" value="FAD_binding_2"/>
    <property type="match status" value="1"/>
</dbReference>
<dbReference type="FunFam" id="1.20.58.100:FF:000002">
    <property type="entry name" value="L-aspartate oxidase"/>
    <property type="match status" value="1"/>
</dbReference>
<comment type="catalytic activity">
    <reaction evidence="10">
        <text>L-aspartate + O2 = iminosuccinate + H2O2</text>
        <dbReference type="Rhea" id="RHEA:25876"/>
        <dbReference type="ChEBI" id="CHEBI:15379"/>
        <dbReference type="ChEBI" id="CHEBI:16240"/>
        <dbReference type="ChEBI" id="CHEBI:29991"/>
        <dbReference type="ChEBI" id="CHEBI:77875"/>
        <dbReference type="EC" id="1.4.3.16"/>
    </reaction>
    <physiologicalReaction direction="left-to-right" evidence="10">
        <dbReference type="Rhea" id="RHEA:25877"/>
    </physiologicalReaction>
</comment>
<dbReference type="InterPro" id="IPR003953">
    <property type="entry name" value="FAD-dep_OxRdtase_2_FAD-bd"/>
</dbReference>
<keyword evidence="7 13" id="KW-0662">Pyridine nucleotide biosynthesis</keyword>
<dbReference type="Gene3D" id="1.20.58.100">
    <property type="entry name" value="Fumarate reductase/succinate dehydrogenase flavoprotein-like, C-terminal domain"/>
    <property type="match status" value="1"/>
</dbReference>
<dbReference type="GO" id="GO:0008734">
    <property type="term" value="F:L-aspartate oxidase activity"/>
    <property type="evidence" value="ECO:0007669"/>
    <property type="project" value="UniProtKB-UniRule"/>
</dbReference>
<feature type="domain" description="Fumarate reductase/succinate dehydrogenase flavoprotein-like C-terminal" evidence="16">
    <location>
        <begin position="449"/>
        <end position="529"/>
    </location>
</feature>
<dbReference type="FunFam" id="3.90.700.10:FF:000002">
    <property type="entry name" value="L-aspartate oxidase"/>
    <property type="match status" value="1"/>
</dbReference>
<dbReference type="InterPro" id="IPR015939">
    <property type="entry name" value="Fum_Rdtase/Succ_DH_flav-like_C"/>
</dbReference>
<feature type="domain" description="FAD-dependent oxidoreductase 2 FAD-binding" evidence="15">
    <location>
        <begin position="26"/>
        <end position="400"/>
    </location>
</feature>
<evidence type="ECO:0000256" key="14">
    <source>
        <dbReference type="SAM" id="Coils"/>
    </source>
</evidence>
<evidence type="ECO:0000256" key="2">
    <source>
        <dbReference type="ARBA" id="ARBA00004950"/>
    </source>
</evidence>
<comment type="cofactor">
    <cofactor evidence="1 13">
        <name>FAD</name>
        <dbReference type="ChEBI" id="CHEBI:57692"/>
    </cofactor>
</comment>
<dbReference type="PANTHER" id="PTHR42716">
    <property type="entry name" value="L-ASPARTATE OXIDASE"/>
    <property type="match status" value="1"/>
</dbReference>
<dbReference type="PRINTS" id="PR00368">
    <property type="entry name" value="FADPNR"/>
</dbReference>
<proteinExistence type="inferred from homology"/>
<organism evidence="17 18">
    <name type="scientific">BD1-7 clade bacterium</name>
    <dbReference type="NCBI Taxonomy" id="2029982"/>
    <lineage>
        <taxon>Bacteria</taxon>
        <taxon>Pseudomonadati</taxon>
        <taxon>Pseudomonadota</taxon>
        <taxon>Gammaproteobacteria</taxon>
        <taxon>Cellvibrionales</taxon>
        <taxon>Spongiibacteraceae</taxon>
        <taxon>BD1-7 clade</taxon>
    </lineage>
</organism>
<dbReference type="PIRSF" id="PIRSF000171">
    <property type="entry name" value="SDHA_APRA_LASPO"/>
    <property type="match status" value="1"/>
</dbReference>
<dbReference type="Gene3D" id="3.50.50.60">
    <property type="entry name" value="FAD/NAD(P)-binding domain"/>
    <property type="match status" value="1"/>
</dbReference>
<keyword evidence="14" id="KW-0175">Coiled coil</keyword>
<evidence type="ECO:0000256" key="6">
    <source>
        <dbReference type="ARBA" id="ARBA00022630"/>
    </source>
</evidence>
<protein>
    <recommendedName>
        <fullName evidence="5 11">L-aspartate oxidase</fullName>
        <ecNumber evidence="4 11">1.4.3.16</ecNumber>
    </recommendedName>
</protein>
<evidence type="ECO:0000256" key="11">
    <source>
        <dbReference type="NCBIfam" id="TIGR00551"/>
    </source>
</evidence>
<comment type="function">
    <text evidence="13">Catalyzes the oxidation of L-aspartate to iminoaspartate.</text>
</comment>
<sequence length="558" mass="62216">MRHYTPLSACIETLLWFAMNRHYHYDALIIGSGASGLCLALSLAQNFKVAIISKNAAREGSTYYAQGGIAAVLDDKDSIDLHVKDTMNAGAGICREDAVRFTVEHSKAAIEWLVEQGVEFDRRTDNHLEDFHLTKEGGHSHRRIIHAADATGRAVSTVLIEQASRNPNITFFEDHIAIDLIKQSNRCVGAYIMDQQRQRIDCFHAKFTVLACGGASKVYLYSSNPEGNSGDGIAMAWRAGCRVANMEFNQFHPTCLYHPKAKSFLITEAVRGEGGLLKLPNGERFMQNVDDRAELAPRDIVARAIDHEMKRQGLDCVYLDISHKPAAFIRQHFPTVAKRCLELGIDITKEPIPVVPAAHYTCGGIVIDDAGRTDLPGLLAIGETAFTGLHGANRMASNSLLECLVYARSAADHIRETIDDVDDINHSPGWDESRVTESQEDVTISHSWHELRQVMWDYVGIVRSEKRLKRALNRISLIKQEVQDYYRNYRISGDLVELRNLVLVAEIIVHSAINRKESRGLHYNLDYPDMLPDSGDTILCPPDFHSESSIGSIDGKTP</sequence>
<dbReference type="Gene3D" id="3.90.700.10">
    <property type="entry name" value="Succinate dehydrogenase/fumarate reductase flavoprotein, catalytic domain"/>
    <property type="match status" value="1"/>
</dbReference>
<dbReference type="NCBIfam" id="TIGR00551">
    <property type="entry name" value="nadB"/>
    <property type="match status" value="1"/>
</dbReference>
<evidence type="ECO:0000256" key="7">
    <source>
        <dbReference type="ARBA" id="ARBA00022642"/>
    </source>
</evidence>
<keyword evidence="8 13" id="KW-0274">FAD</keyword>
<dbReference type="InterPro" id="IPR005288">
    <property type="entry name" value="NadB"/>
</dbReference>
<dbReference type="GO" id="GO:0005737">
    <property type="term" value="C:cytoplasm"/>
    <property type="evidence" value="ECO:0007669"/>
    <property type="project" value="UniProtKB-SubCell"/>
</dbReference>
<evidence type="ECO:0000256" key="1">
    <source>
        <dbReference type="ARBA" id="ARBA00001974"/>
    </source>
</evidence>
<evidence type="ECO:0000313" key="18">
    <source>
        <dbReference type="Proteomes" id="UP000434580"/>
    </source>
</evidence>
<keyword evidence="6 13" id="KW-0285">Flavoprotein</keyword>
<dbReference type="UniPathway" id="UPA00253">
    <property type="reaction ID" value="UER00326"/>
</dbReference>
<feature type="coiled-coil region" evidence="14">
    <location>
        <begin position="461"/>
        <end position="488"/>
    </location>
</feature>
<dbReference type="NCBIfam" id="NF006567">
    <property type="entry name" value="PRK09077.1"/>
    <property type="match status" value="1"/>
</dbReference>
<evidence type="ECO:0000259" key="15">
    <source>
        <dbReference type="Pfam" id="PF00890"/>
    </source>
</evidence>
<evidence type="ECO:0000256" key="9">
    <source>
        <dbReference type="ARBA" id="ARBA00023002"/>
    </source>
</evidence>
<name>A0A5S9P9K1_9GAMM</name>
<evidence type="ECO:0000256" key="8">
    <source>
        <dbReference type="ARBA" id="ARBA00022827"/>
    </source>
</evidence>